<dbReference type="AlphaFoldDB" id="A0A1B6NY37"/>
<gene>
    <name evidence="1" type="ORF">MGSAQ_000168</name>
</gene>
<organism evidence="1">
    <name type="scientific">marine sediment metagenome</name>
    <dbReference type="NCBI Taxonomy" id="412755"/>
    <lineage>
        <taxon>unclassified sequences</taxon>
        <taxon>metagenomes</taxon>
        <taxon>ecological metagenomes</taxon>
    </lineage>
</organism>
<dbReference type="EMBL" id="AYSL01000018">
    <property type="protein sequence ID" value="KTF08336.1"/>
    <property type="molecule type" value="Genomic_DNA"/>
</dbReference>
<accession>A0A1B6NY37</accession>
<protein>
    <submittedName>
        <fullName evidence="1">Uncharacterized protein</fullName>
    </submittedName>
</protein>
<evidence type="ECO:0000313" key="1">
    <source>
        <dbReference type="EMBL" id="KTF08336.1"/>
    </source>
</evidence>
<name>A0A1B6NY37_9ZZZZ</name>
<reference evidence="1" key="1">
    <citation type="submission" date="2013-11" db="EMBL/GenBank/DDBJ databases">
        <title>Microbial diversity, functional groups and degradation webs in Northern and Southern Mediterranean and Red Sea marine crude oil polluted sites.</title>
        <authorList>
            <person name="Daffonchio D."/>
            <person name="Mapelli F."/>
            <person name="Ferrer M."/>
            <person name="Richter M."/>
            <person name="Cherif A."/>
            <person name="Malkawi H.I."/>
            <person name="Yakimov M.M."/>
            <person name="Abdel-Fattah Y.R."/>
            <person name="Blaghen M."/>
            <person name="Golyshin P.N."/>
            <person name="Kalogerakis N."/>
            <person name="Boon N."/>
            <person name="Magagnini M."/>
            <person name="Fava F."/>
        </authorList>
    </citation>
    <scope>NUCLEOTIDE SEQUENCE</scope>
</reference>
<comment type="caution">
    <text evidence="1">The sequence shown here is derived from an EMBL/GenBank/DDBJ whole genome shotgun (WGS) entry which is preliminary data.</text>
</comment>
<sequence>MPIFTGRLFLLCWGTLTQTLKVKTISTCSRLWHMGW</sequence>
<proteinExistence type="predicted"/>